<gene>
    <name evidence="2" type="ORF">B2J93_5738</name>
</gene>
<dbReference type="InterPro" id="IPR058940">
    <property type="entry name" value="mS26_fungi"/>
</dbReference>
<name>A0A218Z2F0_9HELO</name>
<comment type="caution">
    <text evidence="2">The sequence shown here is derived from an EMBL/GenBank/DDBJ whole genome shotgun (WGS) entry which is preliminary data.</text>
</comment>
<dbReference type="OrthoDB" id="5223508at2759"/>
<evidence type="ECO:0000313" key="2">
    <source>
        <dbReference type="EMBL" id="OWP01455.1"/>
    </source>
</evidence>
<feature type="region of interest" description="Disordered" evidence="1">
    <location>
        <begin position="131"/>
        <end position="153"/>
    </location>
</feature>
<protein>
    <submittedName>
        <fullName evidence="2">Uncharacterized protein</fullName>
    </submittedName>
</protein>
<evidence type="ECO:0000313" key="3">
    <source>
        <dbReference type="Proteomes" id="UP000242519"/>
    </source>
</evidence>
<keyword evidence="3" id="KW-1185">Reference proteome</keyword>
<dbReference type="InParanoid" id="A0A218Z2F0"/>
<accession>A0A218Z2F0</accession>
<evidence type="ECO:0000256" key="1">
    <source>
        <dbReference type="SAM" id="MobiDB-lite"/>
    </source>
</evidence>
<dbReference type="CDD" id="cd23703">
    <property type="entry name" value="mS26_PET12"/>
    <property type="match status" value="1"/>
</dbReference>
<dbReference type="Pfam" id="PF26163">
    <property type="entry name" value="mS26"/>
    <property type="match status" value="1"/>
</dbReference>
<organism evidence="2 3">
    <name type="scientific">Diplocarpon coronariae</name>
    <dbReference type="NCBI Taxonomy" id="2795749"/>
    <lineage>
        <taxon>Eukaryota</taxon>
        <taxon>Fungi</taxon>
        <taxon>Dikarya</taxon>
        <taxon>Ascomycota</taxon>
        <taxon>Pezizomycotina</taxon>
        <taxon>Leotiomycetes</taxon>
        <taxon>Helotiales</taxon>
        <taxon>Drepanopezizaceae</taxon>
        <taxon>Diplocarpon</taxon>
    </lineage>
</organism>
<reference evidence="2 3" key="1">
    <citation type="submission" date="2017-04" db="EMBL/GenBank/DDBJ databases">
        <title>Draft genome sequence of Marssonina coronaria NL1: causal agent of apple blotch.</title>
        <authorList>
            <person name="Cheng Q."/>
        </authorList>
    </citation>
    <scope>NUCLEOTIDE SEQUENCE [LARGE SCALE GENOMIC DNA]</scope>
    <source>
        <strain evidence="2 3">NL1</strain>
    </source>
</reference>
<dbReference type="AlphaFoldDB" id="A0A218Z2F0"/>
<dbReference type="EMBL" id="MZNU01000278">
    <property type="protein sequence ID" value="OWP01455.1"/>
    <property type="molecule type" value="Genomic_DNA"/>
</dbReference>
<sequence length="297" mass="33297">MPPSLSRTSLSSLSRCSSTSITSRCFSTTQSLAAIGPENPKFIEVPLPPQQQIRPKLDIKGTLPPPREIFPRRSGSKISPQYLAAVTPEPATKPEPANEFVAWKRRMAASRRTNLREGLVELHKRKKAIEAMEAHQSRCKTKARERALHAPQREDERLTNPTILKTTRTLQSGPVPDPDREKRLAEKVARVQAKAIAKQEKRQNALHTLYMKARDFITTEEQLDAKIESIFVPDPHEQHRMDDSIWNVVGAPTTVKDMLSSVNKTEKSAILFHASPAAQTGDRMKKIAEEMTGGKMD</sequence>
<dbReference type="STRING" id="503106.A0A218Z2F0"/>
<proteinExistence type="predicted"/>
<feature type="region of interest" description="Disordered" evidence="1">
    <location>
        <begin position="1"/>
        <end position="20"/>
    </location>
</feature>
<dbReference type="Proteomes" id="UP000242519">
    <property type="component" value="Unassembled WGS sequence"/>
</dbReference>